<organism evidence="8 9">
    <name type="scientific">Mucilaginibacter rigui</name>
    <dbReference type="NCBI Taxonomy" id="534635"/>
    <lineage>
        <taxon>Bacteria</taxon>
        <taxon>Pseudomonadati</taxon>
        <taxon>Bacteroidota</taxon>
        <taxon>Sphingobacteriia</taxon>
        <taxon>Sphingobacteriales</taxon>
        <taxon>Sphingobacteriaceae</taxon>
        <taxon>Mucilaginibacter</taxon>
    </lineage>
</organism>
<feature type="transmembrane region" description="Helical" evidence="7">
    <location>
        <begin position="187"/>
        <end position="207"/>
    </location>
</feature>
<sequence>MKRLISNLTFQVIIAIILGVVVGLYFKGFAPTAQLISQIFIKLITLLIPFIIFFTIVLGIANMSDMKKVGRVGGKALLYFELVTTLALIIGVAVANIIKPGANFINNHVKVDAAKLATYQKAASEMKWGDFITHIIPGNVFKAFTEGDILQILFFAILFGFGLSRMGEAGQSVITLFDKLSKVFFNIMKIVMKVAPIGAFGGMAYTISTYGLATLKPLALLMGSVYLTMFLFIFVVLNITCYLFKFSLWQYLKHIKEEILIVLGTSSSESALPGMMEKLEKFGCSKSVVGLVIPAGYSFNLDGTTIYLSMSTIFLAQVFHIDLSIEQQLTIIGILMITSKGAAGVTGSGFIVLTSTLAAIKVIPVEGVAILLGVDRFMSEARAITNVIGNGVATIVVAKSEKEFAPSLLKGGFLDSPQSI</sequence>
<evidence type="ECO:0000256" key="4">
    <source>
        <dbReference type="ARBA" id="ARBA00022847"/>
    </source>
</evidence>
<name>A0ABR7XAP4_9SPHI</name>
<accession>A0ABR7XAP4</accession>
<comment type="caution">
    <text evidence="8">The sequence shown here is derived from an EMBL/GenBank/DDBJ whole genome shotgun (WGS) entry which is preliminary data.</text>
</comment>
<evidence type="ECO:0000256" key="6">
    <source>
        <dbReference type="ARBA" id="ARBA00023136"/>
    </source>
</evidence>
<keyword evidence="6 7" id="KW-0472">Membrane</keyword>
<keyword evidence="2" id="KW-0813">Transport</keyword>
<proteinExistence type="predicted"/>
<dbReference type="InterPro" id="IPR036458">
    <property type="entry name" value="Na:dicarbo_symporter_sf"/>
</dbReference>
<dbReference type="SUPFAM" id="SSF118215">
    <property type="entry name" value="Proton glutamate symport protein"/>
    <property type="match status" value="1"/>
</dbReference>
<evidence type="ECO:0000256" key="3">
    <source>
        <dbReference type="ARBA" id="ARBA00022692"/>
    </source>
</evidence>
<dbReference type="PRINTS" id="PR00173">
    <property type="entry name" value="EDTRNSPORT"/>
</dbReference>
<keyword evidence="3 7" id="KW-0812">Transmembrane</keyword>
<dbReference type="Pfam" id="PF00375">
    <property type="entry name" value="SDF"/>
    <property type="match status" value="1"/>
</dbReference>
<evidence type="ECO:0000256" key="5">
    <source>
        <dbReference type="ARBA" id="ARBA00022989"/>
    </source>
</evidence>
<dbReference type="InterPro" id="IPR001991">
    <property type="entry name" value="Na-dicarboxylate_symporter"/>
</dbReference>
<evidence type="ECO:0000313" key="9">
    <source>
        <dbReference type="Proteomes" id="UP000618754"/>
    </source>
</evidence>
<keyword evidence="9" id="KW-1185">Reference proteome</keyword>
<keyword evidence="4" id="KW-0769">Symport</keyword>
<evidence type="ECO:0000256" key="1">
    <source>
        <dbReference type="ARBA" id="ARBA00004141"/>
    </source>
</evidence>
<comment type="subcellular location">
    <subcellularLocation>
        <location evidence="1">Membrane</location>
        <topology evidence="1">Multi-pass membrane protein</topology>
    </subcellularLocation>
</comment>
<feature type="transmembrane region" description="Helical" evidence="7">
    <location>
        <begin position="39"/>
        <end position="64"/>
    </location>
</feature>
<protein>
    <submittedName>
        <fullName evidence="8">C4-dicarboxylate transporter DctA</fullName>
    </submittedName>
</protein>
<keyword evidence="5 7" id="KW-1133">Transmembrane helix</keyword>
<evidence type="ECO:0000256" key="7">
    <source>
        <dbReference type="SAM" id="Phobius"/>
    </source>
</evidence>
<dbReference type="RefSeq" id="WP_191177468.1">
    <property type="nucleotide sequence ID" value="NZ_JACWMW010000007.1"/>
</dbReference>
<dbReference type="EMBL" id="JACWMW010000007">
    <property type="protein sequence ID" value="MBD1387622.1"/>
    <property type="molecule type" value="Genomic_DNA"/>
</dbReference>
<dbReference type="NCBIfam" id="NF002461">
    <property type="entry name" value="PRK01663.1"/>
    <property type="match status" value="1"/>
</dbReference>
<feature type="transmembrane region" description="Helical" evidence="7">
    <location>
        <begin position="76"/>
        <end position="98"/>
    </location>
</feature>
<gene>
    <name evidence="8" type="primary">dctA</name>
    <name evidence="8" type="ORF">IDJ75_20220</name>
</gene>
<dbReference type="Gene3D" id="1.10.3860.10">
    <property type="entry name" value="Sodium:dicarboxylate symporter"/>
    <property type="match status" value="1"/>
</dbReference>
<dbReference type="PANTHER" id="PTHR42865:SF1">
    <property type="entry name" value="AEROBIC C4-DICARBOXYLATE TRANSPORT PROTEIN"/>
    <property type="match status" value="1"/>
</dbReference>
<dbReference type="Proteomes" id="UP000618754">
    <property type="component" value="Unassembled WGS sequence"/>
</dbReference>
<dbReference type="PANTHER" id="PTHR42865">
    <property type="entry name" value="PROTON/GLUTAMATE-ASPARTATE SYMPORTER"/>
    <property type="match status" value="1"/>
</dbReference>
<evidence type="ECO:0000313" key="8">
    <source>
        <dbReference type="EMBL" id="MBD1387622.1"/>
    </source>
</evidence>
<dbReference type="InterPro" id="IPR018107">
    <property type="entry name" value="Na-dicarboxylate_symporter_CS"/>
</dbReference>
<feature type="transmembrane region" description="Helical" evidence="7">
    <location>
        <begin position="219"/>
        <end position="244"/>
    </location>
</feature>
<evidence type="ECO:0000256" key="2">
    <source>
        <dbReference type="ARBA" id="ARBA00022448"/>
    </source>
</evidence>
<dbReference type="PROSITE" id="PS00714">
    <property type="entry name" value="NA_DICARBOXYL_SYMP_2"/>
    <property type="match status" value="1"/>
</dbReference>
<reference evidence="8 9" key="1">
    <citation type="submission" date="2020-09" db="EMBL/GenBank/DDBJ databases">
        <title>Novel species of Mucilaginibacter isolated from a glacier on the Tibetan Plateau.</title>
        <authorList>
            <person name="Liu Q."/>
            <person name="Xin Y.-H."/>
        </authorList>
    </citation>
    <scope>NUCLEOTIDE SEQUENCE [LARGE SCALE GENOMIC DNA]</scope>
    <source>
        <strain evidence="8 9">CGMCC 1.13878</strain>
    </source>
</reference>
<feature type="transmembrane region" description="Helical" evidence="7">
    <location>
        <begin position="7"/>
        <end position="27"/>
    </location>
</feature>